<comment type="caution">
    <text evidence="2">The sequence shown here is derived from an EMBL/GenBank/DDBJ whole genome shotgun (WGS) entry which is preliminary data.</text>
</comment>
<dbReference type="Proteomes" id="UP000606786">
    <property type="component" value="Unassembled WGS sequence"/>
</dbReference>
<evidence type="ECO:0000313" key="3">
    <source>
        <dbReference type="Proteomes" id="UP000606786"/>
    </source>
</evidence>
<accession>A0A811UT76</accession>
<sequence length="88" mass="9134">MAALTVTRTSTNSTHTAANFTRSADGPLPIGFKNKLGLIGGETQPQYPQYPQYMPPPPPQQQAQAPAAGTSSLADDGSVGNKEQHGAV</sequence>
<organism evidence="2 3">
    <name type="scientific">Ceratitis capitata</name>
    <name type="common">Mediterranean fruit fly</name>
    <name type="synonym">Tephritis capitata</name>
    <dbReference type="NCBI Taxonomy" id="7213"/>
    <lineage>
        <taxon>Eukaryota</taxon>
        <taxon>Metazoa</taxon>
        <taxon>Ecdysozoa</taxon>
        <taxon>Arthropoda</taxon>
        <taxon>Hexapoda</taxon>
        <taxon>Insecta</taxon>
        <taxon>Pterygota</taxon>
        <taxon>Neoptera</taxon>
        <taxon>Endopterygota</taxon>
        <taxon>Diptera</taxon>
        <taxon>Brachycera</taxon>
        <taxon>Muscomorpha</taxon>
        <taxon>Tephritoidea</taxon>
        <taxon>Tephritidae</taxon>
        <taxon>Ceratitis</taxon>
        <taxon>Ceratitis</taxon>
    </lineage>
</organism>
<feature type="region of interest" description="Disordered" evidence="1">
    <location>
        <begin position="1"/>
        <end position="88"/>
    </location>
</feature>
<dbReference type="AlphaFoldDB" id="A0A811UT76"/>
<evidence type="ECO:0000256" key="1">
    <source>
        <dbReference type="SAM" id="MobiDB-lite"/>
    </source>
</evidence>
<keyword evidence="3" id="KW-1185">Reference proteome</keyword>
<evidence type="ECO:0000313" key="2">
    <source>
        <dbReference type="EMBL" id="CAD7002379.1"/>
    </source>
</evidence>
<reference evidence="2" key="1">
    <citation type="submission" date="2020-11" db="EMBL/GenBank/DDBJ databases">
        <authorList>
            <person name="Whitehead M."/>
        </authorList>
    </citation>
    <scope>NUCLEOTIDE SEQUENCE</scope>
    <source>
        <strain evidence="2">EGII</strain>
    </source>
</reference>
<dbReference type="EMBL" id="CAJHJT010000034">
    <property type="protein sequence ID" value="CAD7002379.1"/>
    <property type="molecule type" value="Genomic_DNA"/>
</dbReference>
<protein>
    <submittedName>
        <fullName evidence="2">(Mediterranean fruit fly) hypothetical protein</fullName>
    </submittedName>
</protein>
<proteinExistence type="predicted"/>
<name>A0A811UT76_CERCA</name>
<feature type="compositionally biased region" description="Low complexity" evidence="1">
    <location>
        <begin position="1"/>
        <end position="21"/>
    </location>
</feature>
<gene>
    <name evidence="2" type="ORF">CCAP1982_LOCUS10873</name>
</gene>